<dbReference type="Gene3D" id="2.80.10.50">
    <property type="match status" value="1"/>
</dbReference>
<protein>
    <submittedName>
        <fullName evidence="2">Uncharacterized protein</fullName>
    </submittedName>
</protein>
<dbReference type="InterPro" id="IPR011065">
    <property type="entry name" value="Kunitz_inhibitor_STI-like_sf"/>
</dbReference>
<dbReference type="AlphaFoldDB" id="A0A8S1ZYN5"/>
<dbReference type="EMBL" id="LR999452">
    <property type="protein sequence ID" value="CAE5963995.1"/>
    <property type="molecule type" value="Genomic_DNA"/>
</dbReference>
<dbReference type="InterPro" id="IPR029063">
    <property type="entry name" value="SAM-dependent_MTases_sf"/>
</dbReference>
<evidence type="ECO:0000313" key="3">
    <source>
        <dbReference type="Proteomes" id="UP000682877"/>
    </source>
</evidence>
<dbReference type="PANTHER" id="PTHR33107:SF13">
    <property type="entry name" value="KUNITZ TRYPSIN INHIBITOR 1-RELATED"/>
    <property type="match status" value="1"/>
</dbReference>
<keyword evidence="3" id="KW-1185">Reference proteome</keyword>
<dbReference type="SUPFAM" id="SSF50386">
    <property type="entry name" value="STI-like"/>
    <property type="match status" value="1"/>
</dbReference>
<keyword evidence="1" id="KW-0732">Signal</keyword>
<feature type="signal peptide" evidence="1">
    <location>
        <begin position="1"/>
        <end position="23"/>
    </location>
</feature>
<dbReference type="Proteomes" id="UP000682877">
    <property type="component" value="Chromosome 2"/>
</dbReference>
<dbReference type="SUPFAM" id="SSF53335">
    <property type="entry name" value="S-adenosyl-L-methionine-dependent methyltransferases"/>
    <property type="match status" value="1"/>
</dbReference>
<feature type="chain" id="PRO_5035858796" evidence="1">
    <location>
        <begin position="24"/>
        <end position="536"/>
    </location>
</feature>
<gene>
    <name evidence="2" type="ORF">AARE701A_LOCUS5325</name>
</gene>
<dbReference type="Pfam" id="PF10294">
    <property type="entry name" value="Methyltransf_16"/>
    <property type="match status" value="1"/>
</dbReference>
<dbReference type="PRINTS" id="PR00291">
    <property type="entry name" value="KUNITZINHBTR"/>
</dbReference>
<evidence type="ECO:0000313" key="2">
    <source>
        <dbReference type="EMBL" id="CAE5963995.1"/>
    </source>
</evidence>
<reference evidence="2" key="1">
    <citation type="submission" date="2021-01" db="EMBL/GenBank/DDBJ databases">
        <authorList>
            <person name="Bezrukov I."/>
        </authorList>
    </citation>
    <scope>NUCLEOTIDE SEQUENCE</scope>
</reference>
<dbReference type="GO" id="GO:0004866">
    <property type="term" value="F:endopeptidase inhibitor activity"/>
    <property type="evidence" value="ECO:0007669"/>
    <property type="project" value="InterPro"/>
</dbReference>
<evidence type="ECO:0000256" key="1">
    <source>
        <dbReference type="SAM" id="SignalP"/>
    </source>
</evidence>
<dbReference type="SMART" id="SM00452">
    <property type="entry name" value="STI"/>
    <property type="match status" value="1"/>
</dbReference>
<dbReference type="InterPro" id="IPR019410">
    <property type="entry name" value="Methyltransf_16"/>
</dbReference>
<dbReference type="CDD" id="cd02440">
    <property type="entry name" value="AdoMet_MTases"/>
    <property type="match status" value="1"/>
</dbReference>
<dbReference type="Gene3D" id="3.40.50.150">
    <property type="entry name" value="Vaccinia Virus protein VP39"/>
    <property type="match status" value="1"/>
</dbReference>
<dbReference type="InterPro" id="IPR002160">
    <property type="entry name" value="Prot_inh_Kunz-lg"/>
</dbReference>
<dbReference type="Pfam" id="PF00197">
    <property type="entry name" value="Kunitz_legume"/>
    <property type="match status" value="1"/>
</dbReference>
<dbReference type="PANTHER" id="PTHR33107">
    <property type="entry name" value="KUNITZ TRYPSIN INHIBITOR 2"/>
    <property type="match status" value="1"/>
</dbReference>
<name>A0A8S1ZYN5_ARAAE</name>
<accession>A0A8S1ZYN5</accession>
<proteinExistence type="predicted"/>
<dbReference type="CDD" id="cd23374">
    <property type="entry name" value="beta-trefoil_STI_CrataBL-like"/>
    <property type="match status" value="1"/>
</dbReference>
<sequence>MKKLTLSFITLTVLSALFTAASAADAVPSQVVLDTAGHPVQSNVQYYIIPAKIGTGGGLIPSNRNLNTQDLCLNLDIVQSSSPFVSGLPVTFSPLSTKTKHVQLSTSLNLEFDSTVWLCPESKVWRIDHSVQLRKSFVSTGGEKGKGNSWFQIQEDGDAYKLMYCPISSTVACINVSLETDDLGVRRLVLSTDESFAVKFQKAYDSNSNCHLKSNSRMFPFIPSMPHMEAAERVNSAARLGAEKMGEEDDTVEEIRQMSGYGGDVIVVGGFPASESESESESDLAAAEIMVIWAIQGPTSFAPNALVAQSSLELRLDACGHSLSILQSPCSLNTPGVTGSVMWDSGVVLGKFLEHSVDSKVLSLEGKKIIELGSGCGLVGCIAALLGGNVVLTDLPDRLRLLKKNIQTNLHRGNTRGSAIVQELVWGDDPDLDLIEPFPDYVLGSDVIYSEEAVHHLVKTLLQLCGHQTTIFLAGELRNDAVLEYFLETALKDFAIGRVEQAQWHPDYRSRRVVLYVLEKKSKRCLADDSSLNQSC</sequence>
<organism evidence="2 3">
    <name type="scientific">Arabidopsis arenosa</name>
    <name type="common">Sand rock-cress</name>
    <name type="synonym">Cardaminopsis arenosa</name>
    <dbReference type="NCBI Taxonomy" id="38785"/>
    <lineage>
        <taxon>Eukaryota</taxon>
        <taxon>Viridiplantae</taxon>
        <taxon>Streptophyta</taxon>
        <taxon>Embryophyta</taxon>
        <taxon>Tracheophyta</taxon>
        <taxon>Spermatophyta</taxon>
        <taxon>Magnoliopsida</taxon>
        <taxon>eudicotyledons</taxon>
        <taxon>Gunneridae</taxon>
        <taxon>Pentapetalae</taxon>
        <taxon>rosids</taxon>
        <taxon>malvids</taxon>
        <taxon>Brassicales</taxon>
        <taxon>Brassicaceae</taxon>
        <taxon>Camelineae</taxon>
        <taxon>Arabidopsis</taxon>
    </lineage>
</organism>